<name>A0A5K7ZLW0_9BACT</name>
<keyword evidence="1" id="KW-0479">Metal-binding</keyword>
<dbReference type="Proteomes" id="UP000425960">
    <property type="component" value="Chromosome"/>
</dbReference>
<reference evidence="5 6" key="1">
    <citation type="submission" date="2019-11" db="EMBL/GenBank/DDBJ databases">
        <title>Comparative genomics of hydrocarbon-degrading Desulfosarcina strains.</title>
        <authorList>
            <person name="Watanabe M."/>
            <person name="Kojima H."/>
            <person name="Fukui M."/>
        </authorList>
    </citation>
    <scope>NUCLEOTIDE SEQUENCE [LARGE SCALE GENOMIC DNA]</scope>
    <source>
        <strain evidence="5 6">28bB2T</strain>
    </source>
</reference>
<dbReference type="PANTHER" id="PTHR37954">
    <property type="entry name" value="BLL4979 PROTEIN"/>
    <property type="match status" value="1"/>
</dbReference>
<dbReference type="InterPro" id="IPR003748">
    <property type="entry name" value="DUF169"/>
</dbReference>
<dbReference type="Gene3D" id="3.30.70.20">
    <property type="match status" value="1"/>
</dbReference>
<dbReference type="EMBL" id="AP021876">
    <property type="protein sequence ID" value="BBO81047.1"/>
    <property type="molecule type" value="Genomic_DNA"/>
</dbReference>
<dbReference type="GO" id="GO:0046872">
    <property type="term" value="F:metal ion binding"/>
    <property type="evidence" value="ECO:0007669"/>
    <property type="project" value="UniProtKB-KW"/>
</dbReference>
<dbReference type="Pfam" id="PF02596">
    <property type="entry name" value="DUF169"/>
    <property type="match status" value="1"/>
</dbReference>
<dbReference type="SUPFAM" id="SSF54862">
    <property type="entry name" value="4Fe-4S ferredoxins"/>
    <property type="match status" value="1"/>
</dbReference>
<gene>
    <name evidence="5" type="ORF">DSCO28_16130</name>
</gene>
<dbReference type="GO" id="GO:0051536">
    <property type="term" value="F:iron-sulfur cluster binding"/>
    <property type="evidence" value="ECO:0007669"/>
    <property type="project" value="UniProtKB-KW"/>
</dbReference>
<feature type="domain" description="4Fe-4S ferredoxin-type" evidence="4">
    <location>
        <begin position="4"/>
        <end position="33"/>
    </location>
</feature>
<evidence type="ECO:0000313" key="5">
    <source>
        <dbReference type="EMBL" id="BBO81047.1"/>
    </source>
</evidence>
<organism evidence="5 6">
    <name type="scientific">Desulfosarcina ovata subsp. sediminis</name>
    <dbReference type="NCBI Taxonomy" id="885957"/>
    <lineage>
        <taxon>Bacteria</taxon>
        <taxon>Pseudomonadati</taxon>
        <taxon>Thermodesulfobacteriota</taxon>
        <taxon>Desulfobacteria</taxon>
        <taxon>Desulfobacterales</taxon>
        <taxon>Desulfosarcinaceae</taxon>
        <taxon>Desulfosarcina</taxon>
    </lineage>
</organism>
<keyword evidence="2" id="KW-0408">Iron</keyword>
<dbReference type="KEGG" id="dov:DSCO28_16130"/>
<dbReference type="PROSITE" id="PS00198">
    <property type="entry name" value="4FE4S_FER_1"/>
    <property type="match status" value="1"/>
</dbReference>
<evidence type="ECO:0000256" key="2">
    <source>
        <dbReference type="ARBA" id="ARBA00023004"/>
    </source>
</evidence>
<dbReference type="InterPro" id="IPR017896">
    <property type="entry name" value="4Fe4S_Fe-S-bd"/>
</dbReference>
<dbReference type="Pfam" id="PF12838">
    <property type="entry name" value="Fer4_7"/>
    <property type="match status" value="1"/>
</dbReference>
<evidence type="ECO:0000256" key="3">
    <source>
        <dbReference type="ARBA" id="ARBA00023014"/>
    </source>
</evidence>
<evidence type="ECO:0000259" key="4">
    <source>
        <dbReference type="PROSITE" id="PS51379"/>
    </source>
</evidence>
<dbReference type="AlphaFoldDB" id="A0A5K7ZLW0"/>
<dbReference type="InterPro" id="IPR017900">
    <property type="entry name" value="4Fe4S_Fe_S_CS"/>
</dbReference>
<keyword evidence="3" id="KW-0411">Iron-sulfur</keyword>
<dbReference type="RefSeq" id="WP_155321852.1">
    <property type="nucleotide sequence ID" value="NZ_AP021876.1"/>
</dbReference>
<protein>
    <recommendedName>
        <fullName evidence="4">4Fe-4S ferredoxin-type domain-containing protein</fullName>
    </recommendedName>
</protein>
<sequence length="328" mass="36610">MIGIQITIDHEKCTRCGQCVELCPMSVLDWVEQNGKTNISATHPEMCWACLTCAGKCHVKAISIEQHEQQRKYIDDENKTPFKTISPHDAEICQDYAESLEKILKLRSRPVAVNLIKNGSPLPHVPVPRKRLRYCQALIMARRGYSLLMPAWAHACPDGTSILGLSKIPPKLASGEIYVQLGKLATQEAASQMVKERPRIAEDSMRATLVSPLDEAVMMPDVVVIMAPPESMMWLCMASTYYTGRRMTFRMSSYNAQCVESTLYPYTTGEMNTSLGCYGCRAISDIGEESMFLGIPMGKMQTIVDGLKQLGRRAIPDSRAKIYLQPIP</sequence>
<proteinExistence type="predicted"/>
<dbReference type="PROSITE" id="PS51379">
    <property type="entry name" value="4FE4S_FER_2"/>
    <property type="match status" value="1"/>
</dbReference>
<accession>A0A5K7ZLW0</accession>
<dbReference type="PANTHER" id="PTHR37954:SF3">
    <property type="entry name" value="DUF169 DOMAIN-CONTAINING PROTEIN"/>
    <property type="match status" value="1"/>
</dbReference>
<evidence type="ECO:0000313" key="6">
    <source>
        <dbReference type="Proteomes" id="UP000425960"/>
    </source>
</evidence>
<evidence type="ECO:0000256" key="1">
    <source>
        <dbReference type="ARBA" id="ARBA00022723"/>
    </source>
</evidence>